<feature type="chain" id="PRO_5015735808" evidence="1">
    <location>
        <begin position="20"/>
        <end position="202"/>
    </location>
</feature>
<name>A0A2S7CQW0_9XANT</name>
<evidence type="ECO:0000313" key="3">
    <source>
        <dbReference type="EMBL" id="PPU63976.1"/>
    </source>
</evidence>
<dbReference type="RefSeq" id="WP_104541036.1">
    <property type="nucleotide sequence ID" value="NZ_JBJGBS010000176.1"/>
</dbReference>
<reference evidence="2 5" key="2">
    <citation type="submission" date="2024-11" db="EMBL/GenBank/DDBJ databases">
        <title>Genome sequencing of Xanthomonas codiaei.</title>
        <authorList>
            <person name="Studholme D.J."/>
        </authorList>
    </citation>
    <scope>NUCLEOTIDE SEQUENCE [LARGE SCALE GENOMIC DNA]</scope>
    <source>
        <strain evidence="2 5">NCPPB 4350</strain>
    </source>
</reference>
<dbReference type="EMBL" id="JBJGBS010000176">
    <property type="protein sequence ID" value="MFO3707288.1"/>
    <property type="molecule type" value="Genomic_DNA"/>
</dbReference>
<gene>
    <name evidence="2" type="ORF">ACI6Q5_20465</name>
    <name evidence="3" type="ORF">XcodCFBP4690_11350</name>
</gene>
<accession>A0A2S7CQW0</accession>
<keyword evidence="1" id="KW-0732">Signal</keyword>
<organism evidence="3 4">
    <name type="scientific">Xanthomonas codiaei</name>
    <dbReference type="NCBI Taxonomy" id="56463"/>
    <lineage>
        <taxon>Bacteria</taxon>
        <taxon>Pseudomonadati</taxon>
        <taxon>Pseudomonadota</taxon>
        <taxon>Gammaproteobacteria</taxon>
        <taxon>Lysobacterales</taxon>
        <taxon>Lysobacteraceae</taxon>
        <taxon>Xanthomonas</taxon>
    </lineage>
</organism>
<protein>
    <submittedName>
        <fullName evidence="2">DUF6624 domain-containing protein</fullName>
    </submittedName>
</protein>
<evidence type="ECO:0000313" key="4">
    <source>
        <dbReference type="Proteomes" id="UP000237872"/>
    </source>
</evidence>
<dbReference type="Proteomes" id="UP001637990">
    <property type="component" value="Unassembled WGS sequence"/>
</dbReference>
<evidence type="ECO:0000313" key="5">
    <source>
        <dbReference type="Proteomes" id="UP001637990"/>
    </source>
</evidence>
<proteinExistence type="predicted"/>
<sequence length="202" mass="21661">MKIMAVAMLLWQMSVPGQAGTAGGDALHSAHSSLNASYREQLLALAAADQQARERVRGAFTPQQLQADQGAARDMAMRLVASQRENQAALSTLIDKFGFPDSALVGEDGAHAAFLVAQHSTDRAFRDGFLQKMQLAAQRGAYSSADLAMFVDRNLVMAGKPQRYGTQRKADGSLFELEAADQLHRRRAEAGLPDESASTGGL</sequence>
<comment type="caution">
    <text evidence="3">The sequence shown here is derived from an EMBL/GenBank/DDBJ whole genome shotgun (WGS) entry which is preliminary data.</text>
</comment>
<dbReference type="OrthoDB" id="2989458at2"/>
<dbReference type="EMBL" id="MDEC01000013">
    <property type="protein sequence ID" value="PPU63976.1"/>
    <property type="molecule type" value="Genomic_DNA"/>
</dbReference>
<evidence type="ECO:0000313" key="2">
    <source>
        <dbReference type="EMBL" id="MFO3707288.1"/>
    </source>
</evidence>
<keyword evidence="5" id="KW-1185">Reference proteome</keyword>
<dbReference type="Proteomes" id="UP000237872">
    <property type="component" value="Unassembled WGS sequence"/>
</dbReference>
<dbReference type="InterPro" id="IPR046732">
    <property type="entry name" value="DUF6624"/>
</dbReference>
<dbReference type="Pfam" id="PF20329">
    <property type="entry name" value="DUF6624"/>
    <property type="match status" value="1"/>
</dbReference>
<evidence type="ECO:0000256" key="1">
    <source>
        <dbReference type="SAM" id="SignalP"/>
    </source>
</evidence>
<feature type="signal peptide" evidence="1">
    <location>
        <begin position="1"/>
        <end position="19"/>
    </location>
</feature>
<reference evidence="3 4" key="1">
    <citation type="submission" date="2016-08" db="EMBL/GenBank/DDBJ databases">
        <authorList>
            <person name="Seilhamer J.J."/>
        </authorList>
    </citation>
    <scope>NUCLEOTIDE SEQUENCE [LARGE SCALE GENOMIC DNA]</scope>
    <source>
        <strain evidence="3 4">CFBP4690</strain>
    </source>
</reference>
<dbReference type="AlphaFoldDB" id="A0A2S7CQW0"/>